<dbReference type="Pfam" id="PF13439">
    <property type="entry name" value="Glyco_transf_4"/>
    <property type="match status" value="1"/>
</dbReference>
<dbReference type="SUPFAM" id="SSF53756">
    <property type="entry name" value="UDP-Glycosyltransferase/glycogen phosphorylase"/>
    <property type="match status" value="1"/>
</dbReference>
<dbReference type="PANTHER" id="PTHR12526">
    <property type="entry name" value="GLYCOSYLTRANSFERASE"/>
    <property type="match status" value="1"/>
</dbReference>
<dbReference type="PANTHER" id="PTHR12526:SF510">
    <property type="entry name" value="D-INOSITOL 3-PHOSPHATE GLYCOSYLTRANSFERASE"/>
    <property type="match status" value="1"/>
</dbReference>
<dbReference type="OrthoDB" id="277167at2"/>
<dbReference type="STRING" id="1387353.BSF38_00873"/>
<proteinExistence type="predicted"/>
<reference evidence="5" key="1">
    <citation type="submission" date="2016-12" db="EMBL/GenBank/DDBJ databases">
        <title>Comparative genomics of four Isosphaeraceae planctomycetes: a common pool of plasmids and glycoside hydrolase genes.</title>
        <authorList>
            <person name="Ivanova A."/>
        </authorList>
    </citation>
    <scope>NUCLEOTIDE SEQUENCE [LARGE SCALE GENOMIC DNA]</scope>
    <source>
        <strain evidence="5">PX4</strain>
    </source>
</reference>
<keyword evidence="1" id="KW-0328">Glycosyltransferase</keyword>
<name>A0A1U7CKI3_9BACT</name>
<dbReference type="Proteomes" id="UP000186309">
    <property type="component" value="Chromosome"/>
</dbReference>
<feature type="domain" description="Glycosyltransferase subfamily 4-like N-terminal" evidence="3">
    <location>
        <begin position="35"/>
        <end position="171"/>
    </location>
</feature>
<dbReference type="AlphaFoldDB" id="A0A1U7CKI3"/>
<evidence type="ECO:0000256" key="1">
    <source>
        <dbReference type="ARBA" id="ARBA00022676"/>
    </source>
</evidence>
<protein>
    <submittedName>
        <fullName evidence="4">GT4 family glycosyltransferase</fullName>
    </submittedName>
</protein>
<dbReference type="InterPro" id="IPR028098">
    <property type="entry name" value="Glyco_trans_4-like_N"/>
</dbReference>
<evidence type="ECO:0000259" key="3">
    <source>
        <dbReference type="Pfam" id="PF13439"/>
    </source>
</evidence>
<gene>
    <name evidence="4" type="ORF">BSF38_00873</name>
</gene>
<keyword evidence="5" id="KW-1185">Reference proteome</keyword>
<accession>A0A1U7CKI3</accession>
<sequence>MAAGADEDIGERPIEVILLAGRLGLDDDGWPLTPLVDRIESRGIAPRVLCSAQGKASDDPRIVEIPWLSRPWLKHLAVRRLRLDPTFKRPSILHAVHEEMSAVALDLAEIWRIPYIQTIDDFASLDEGLRLSRRWLRTVVASSAELAAALVAELHVPGERVVVIPPGITVENAPVRADGWKVPVIGVAGPPVEEAGFVSFLEAARIVLTRGRDAEFLIASQGGDAIELRRYAQTLGIQERVTVADFPVVGPRFWSVLDLYCQPSLVPSTGRTLTLALANGVPSVAADVQGLRGIIEAGRSGLLASPGDPAALADAFIHLLDHPDHARAMGAVARDQIRARFNLDDEADRLVALYRRSVDPPPIAGRIS</sequence>
<dbReference type="KEGG" id="pbor:BSF38_00873"/>
<evidence type="ECO:0000313" key="4">
    <source>
        <dbReference type="EMBL" id="APW59450.1"/>
    </source>
</evidence>
<dbReference type="GO" id="GO:0016757">
    <property type="term" value="F:glycosyltransferase activity"/>
    <property type="evidence" value="ECO:0007669"/>
    <property type="project" value="UniProtKB-KW"/>
</dbReference>
<keyword evidence="2 4" id="KW-0808">Transferase</keyword>
<evidence type="ECO:0000256" key="2">
    <source>
        <dbReference type="ARBA" id="ARBA00022679"/>
    </source>
</evidence>
<dbReference type="RefSeq" id="WP_083712688.1">
    <property type="nucleotide sequence ID" value="NZ_CP019082.1"/>
</dbReference>
<dbReference type="CDD" id="cd03801">
    <property type="entry name" value="GT4_PimA-like"/>
    <property type="match status" value="1"/>
</dbReference>
<dbReference type="EMBL" id="CP019082">
    <property type="protein sequence ID" value="APW59450.1"/>
    <property type="molecule type" value="Genomic_DNA"/>
</dbReference>
<evidence type="ECO:0000313" key="5">
    <source>
        <dbReference type="Proteomes" id="UP000186309"/>
    </source>
</evidence>
<organism evidence="4 5">
    <name type="scientific">Paludisphaera borealis</name>
    <dbReference type="NCBI Taxonomy" id="1387353"/>
    <lineage>
        <taxon>Bacteria</taxon>
        <taxon>Pseudomonadati</taxon>
        <taxon>Planctomycetota</taxon>
        <taxon>Planctomycetia</taxon>
        <taxon>Isosphaerales</taxon>
        <taxon>Isosphaeraceae</taxon>
        <taxon>Paludisphaera</taxon>
    </lineage>
</organism>
<dbReference type="Pfam" id="PF13692">
    <property type="entry name" value="Glyco_trans_1_4"/>
    <property type="match status" value="1"/>
</dbReference>
<dbReference type="Gene3D" id="3.40.50.2000">
    <property type="entry name" value="Glycogen Phosphorylase B"/>
    <property type="match status" value="2"/>
</dbReference>